<dbReference type="InterPro" id="IPR017441">
    <property type="entry name" value="Protein_kinase_ATP_BS"/>
</dbReference>
<keyword evidence="3 8" id="KW-0547">Nucleotide-binding</keyword>
<dbReference type="SUPFAM" id="SSF50729">
    <property type="entry name" value="PH domain-like"/>
    <property type="match status" value="1"/>
</dbReference>
<dbReference type="Gene3D" id="2.30.29.30">
    <property type="entry name" value="Pleckstrin-homology domain (PH domain)/Phosphotyrosine-binding domain (PTB)"/>
    <property type="match status" value="1"/>
</dbReference>
<dbReference type="Pfam" id="PF07714">
    <property type="entry name" value="PK_Tyr_Ser-Thr"/>
    <property type="match status" value="1"/>
</dbReference>
<feature type="compositionally biased region" description="Polar residues" evidence="9">
    <location>
        <begin position="776"/>
        <end position="786"/>
    </location>
</feature>
<evidence type="ECO:0000256" key="8">
    <source>
        <dbReference type="PROSITE-ProRule" id="PRU10141"/>
    </source>
</evidence>
<feature type="region of interest" description="Disordered" evidence="9">
    <location>
        <begin position="296"/>
        <end position="319"/>
    </location>
</feature>
<feature type="domain" description="Protein kinase" evidence="11">
    <location>
        <begin position="348"/>
        <end position="624"/>
    </location>
</feature>
<dbReference type="InterPro" id="IPR004170">
    <property type="entry name" value="WWE_dom"/>
</dbReference>
<dbReference type="GO" id="GO:0005886">
    <property type="term" value="C:plasma membrane"/>
    <property type="evidence" value="ECO:0007669"/>
    <property type="project" value="TreeGrafter"/>
</dbReference>
<dbReference type="Pfam" id="PF00169">
    <property type="entry name" value="PH"/>
    <property type="match status" value="1"/>
</dbReference>
<evidence type="ECO:0000256" key="3">
    <source>
        <dbReference type="ARBA" id="ARBA00022741"/>
    </source>
</evidence>
<evidence type="ECO:0000256" key="5">
    <source>
        <dbReference type="ARBA" id="ARBA00022840"/>
    </source>
</evidence>
<feature type="domain" description="WWE" evidence="12">
    <location>
        <begin position="120"/>
        <end position="199"/>
    </location>
</feature>
<dbReference type="SMART" id="SM00220">
    <property type="entry name" value="S_TKc"/>
    <property type="match status" value="1"/>
</dbReference>
<comment type="subcellular location">
    <subcellularLocation>
        <location evidence="1">Membrane</location>
        <topology evidence="1">Single-pass membrane protein</topology>
    </subcellularLocation>
</comment>
<dbReference type="PROSITE" id="PS00107">
    <property type="entry name" value="PROTEIN_KINASE_ATP"/>
    <property type="match status" value="1"/>
</dbReference>
<dbReference type="PROSITE" id="PS50011">
    <property type="entry name" value="PROTEIN_KINASE_DOM"/>
    <property type="match status" value="1"/>
</dbReference>
<feature type="compositionally biased region" description="Basic and acidic residues" evidence="9">
    <location>
        <begin position="672"/>
        <end position="684"/>
    </location>
</feature>
<keyword evidence="6" id="KW-0829">Tyrosine-protein kinase</keyword>
<feature type="compositionally biased region" description="Basic and acidic residues" evidence="9">
    <location>
        <begin position="717"/>
        <end position="738"/>
    </location>
</feature>
<evidence type="ECO:0000256" key="6">
    <source>
        <dbReference type="ARBA" id="ARBA00023137"/>
    </source>
</evidence>
<dbReference type="EnsemblMetazoa" id="XM_019999823.1">
    <property type="protein sequence ID" value="XP_019855382.1"/>
    <property type="gene ID" value="LOC109584185"/>
</dbReference>
<evidence type="ECO:0000259" key="12">
    <source>
        <dbReference type="PROSITE" id="PS50918"/>
    </source>
</evidence>
<dbReference type="InterPro" id="IPR001245">
    <property type="entry name" value="Ser-Thr/Tyr_kinase_cat_dom"/>
</dbReference>
<feature type="binding site" evidence="8">
    <location>
        <position position="382"/>
    </location>
    <ligand>
        <name>ATP</name>
        <dbReference type="ChEBI" id="CHEBI:30616"/>
    </ligand>
</feature>
<dbReference type="InterPro" id="IPR001849">
    <property type="entry name" value="PH_domain"/>
</dbReference>
<dbReference type="Gene3D" id="1.10.510.10">
    <property type="entry name" value="Transferase(Phosphotransferase) domain 1"/>
    <property type="match status" value="1"/>
</dbReference>
<proteinExistence type="predicted"/>
<dbReference type="Gene3D" id="3.30.720.50">
    <property type="match status" value="1"/>
</dbReference>
<dbReference type="GO" id="GO:0004714">
    <property type="term" value="F:transmembrane receptor protein tyrosine kinase activity"/>
    <property type="evidence" value="ECO:0007669"/>
    <property type="project" value="UniProtKB-EC"/>
</dbReference>
<gene>
    <name evidence="13" type="primary">109584185</name>
</gene>
<keyword evidence="4" id="KW-0418">Kinase</keyword>
<organism evidence="13">
    <name type="scientific">Amphimedon queenslandica</name>
    <name type="common">Sponge</name>
    <dbReference type="NCBI Taxonomy" id="400682"/>
    <lineage>
        <taxon>Eukaryota</taxon>
        <taxon>Metazoa</taxon>
        <taxon>Porifera</taxon>
        <taxon>Demospongiae</taxon>
        <taxon>Heteroscleromorpha</taxon>
        <taxon>Haplosclerida</taxon>
        <taxon>Niphatidae</taxon>
        <taxon>Amphimedon</taxon>
    </lineage>
</organism>
<evidence type="ECO:0000313" key="13">
    <source>
        <dbReference type="EnsemblMetazoa" id="Aqu2.1.24526_001"/>
    </source>
</evidence>
<accession>A0A1X7UAN7</accession>
<dbReference type="PANTHER" id="PTHR24416:SF611">
    <property type="entry name" value="TYROSINE-PROTEIN KINASE TRANSMEMBRANE RECEPTOR ROR"/>
    <property type="match status" value="1"/>
</dbReference>
<dbReference type="AlphaFoldDB" id="A0A1X7UAN7"/>
<keyword evidence="5 8" id="KW-0067">ATP-binding</keyword>
<dbReference type="STRING" id="400682.A0A1X7UAN7"/>
<dbReference type="CDD" id="cd00192">
    <property type="entry name" value="PTKc"/>
    <property type="match status" value="1"/>
</dbReference>
<evidence type="ECO:0008006" key="15">
    <source>
        <dbReference type="Google" id="ProtNLM"/>
    </source>
</evidence>
<evidence type="ECO:0000256" key="4">
    <source>
        <dbReference type="ARBA" id="ARBA00022777"/>
    </source>
</evidence>
<dbReference type="SMART" id="SM00219">
    <property type="entry name" value="TyrKc"/>
    <property type="match status" value="1"/>
</dbReference>
<dbReference type="OrthoDB" id="4062651at2759"/>
<dbReference type="InterPro" id="IPR020635">
    <property type="entry name" value="Tyr_kinase_cat_dom"/>
</dbReference>
<dbReference type="GO" id="GO:0043235">
    <property type="term" value="C:receptor complex"/>
    <property type="evidence" value="ECO:0007669"/>
    <property type="project" value="TreeGrafter"/>
</dbReference>
<evidence type="ECO:0000256" key="9">
    <source>
        <dbReference type="SAM" id="MobiDB-lite"/>
    </source>
</evidence>
<evidence type="ECO:0000256" key="1">
    <source>
        <dbReference type="ARBA" id="ARBA00004167"/>
    </source>
</evidence>
<dbReference type="Pfam" id="PF02825">
    <property type="entry name" value="WWE"/>
    <property type="match status" value="1"/>
</dbReference>
<dbReference type="InterPro" id="IPR037197">
    <property type="entry name" value="WWE_dom_sf"/>
</dbReference>
<dbReference type="InterPro" id="IPR011993">
    <property type="entry name" value="PH-like_dom_sf"/>
</dbReference>
<dbReference type="Proteomes" id="UP000007879">
    <property type="component" value="Unassembled WGS sequence"/>
</dbReference>
<dbReference type="EnsemblMetazoa" id="Aqu2.1.24526_001">
    <property type="protein sequence ID" value="Aqu2.1.24526_001"/>
    <property type="gene ID" value="Aqu2.1.24526"/>
</dbReference>
<reference evidence="13" key="2">
    <citation type="submission" date="2017-05" db="UniProtKB">
        <authorList>
            <consortium name="EnsemblMetazoa"/>
        </authorList>
    </citation>
    <scope>IDENTIFICATION</scope>
</reference>
<dbReference type="GO" id="GO:0007169">
    <property type="term" value="P:cell surface receptor protein tyrosine kinase signaling pathway"/>
    <property type="evidence" value="ECO:0007669"/>
    <property type="project" value="TreeGrafter"/>
</dbReference>
<evidence type="ECO:0000256" key="2">
    <source>
        <dbReference type="ARBA" id="ARBA00022679"/>
    </source>
</evidence>
<sequence length="833" mass="95210">MAAVTLDRQEGQLEGWLTVYKSRNPFMFSKQKPDKVLERAWCVFHSKTSKGPTISFFQDNRKEVRVLKRDKVDLLSVREITKIFGHPKHANCFTLKNKGKRNRFLFDCDSNIDLNNWLRTLSDALRLEFRLEKVIWEFLDETGLWQALSDRESYDIEAHYCDQHNQFLLGDREDKRVHYNLGQMQRLPPKLKHTQRLKRSPFIWERPEVLHQKMNDLPAIWEWGDPSNDEWHPFERDTNIQIEDMYDSGSQWAELILCMPSPMLLLLNLQDMKLVNSKTQVRYSLRRFDNTANMKQAPSIYGTDGVDPRSPSPDDDDKGFENVISPVSPLFQPLQNFLQHLQVPRKNINTRELLGEGAFGEVYLADATGLPGTQGTVEVAVKQLKLSDFIARHGQHSQQMEDFLREAKEMAKVDHHRVVKLIAVCTLDFPLLLIEEYMNQGDLLAVLKEGRPSMPLVQQLSFSWQVADGMNYLATDLQCVHRDLAARNVMVHKTESGEMLAKIADFGLSRHLYSEMYKHQGNKPRPLPAKWMALESLMYFIFTTKSDVWSFGVMLWEIMTLGRTPYPGVENRELLEQIEEHGLKLNKPKGCPQSIYDSILDCTQHEPDDRPTFGELKFKLYNLYEDVKEGRLQRPSDSDEETTPKTGAKELSNKPEEEGEKAGEKEGEEEGEGGKAEEKEGGGEKEEEEQENTQVPGVGERSSCPNEEEVPASLDRISLEEIKIEEDKGDTENEHEHVYYTIENDTSVIDTNTDVNTDTDLNADTNTDATVKTDVDASTNSDSKTGTDININTDTDTTDTNTDTDAKPDPNADTDTNTESNTEVLQPHNGNVS</sequence>
<dbReference type="FunFam" id="1.10.510.10:FF:000554">
    <property type="entry name" value="Predicted protein"/>
    <property type="match status" value="1"/>
</dbReference>
<dbReference type="SMART" id="SM00233">
    <property type="entry name" value="PH"/>
    <property type="match status" value="1"/>
</dbReference>
<dbReference type="PRINTS" id="PR00109">
    <property type="entry name" value="TYRKINASE"/>
</dbReference>
<evidence type="ECO:0000259" key="10">
    <source>
        <dbReference type="PROSITE" id="PS50003"/>
    </source>
</evidence>
<feature type="compositionally biased region" description="Low complexity" evidence="9">
    <location>
        <begin position="744"/>
        <end position="770"/>
    </location>
</feature>
<dbReference type="Gene3D" id="3.30.200.20">
    <property type="entry name" value="Phosphorylase Kinase, domain 1"/>
    <property type="match status" value="1"/>
</dbReference>
<feature type="compositionally biased region" description="Polar residues" evidence="9">
    <location>
        <begin position="813"/>
        <end position="833"/>
    </location>
</feature>
<feature type="domain" description="WWE" evidence="12">
    <location>
        <begin position="207"/>
        <end position="287"/>
    </location>
</feature>
<reference evidence="14" key="1">
    <citation type="journal article" date="2010" name="Nature">
        <title>The Amphimedon queenslandica genome and the evolution of animal complexity.</title>
        <authorList>
            <person name="Srivastava M."/>
            <person name="Simakov O."/>
            <person name="Chapman J."/>
            <person name="Fahey B."/>
            <person name="Gauthier M.E."/>
            <person name="Mitros T."/>
            <person name="Richards G.S."/>
            <person name="Conaco C."/>
            <person name="Dacre M."/>
            <person name="Hellsten U."/>
            <person name="Larroux C."/>
            <person name="Putnam N.H."/>
            <person name="Stanke M."/>
            <person name="Adamska M."/>
            <person name="Darling A."/>
            <person name="Degnan S.M."/>
            <person name="Oakley T.H."/>
            <person name="Plachetzki D.C."/>
            <person name="Zhai Y."/>
            <person name="Adamski M."/>
            <person name="Calcino A."/>
            <person name="Cummins S.F."/>
            <person name="Goodstein D.M."/>
            <person name="Harris C."/>
            <person name="Jackson D.J."/>
            <person name="Leys S.P."/>
            <person name="Shu S."/>
            <person name="Woodcroft B.J."/>
            <person name="Vervoort M."/>
            <person name="Kosik K.S."/>
            <person name="Manning G."/>
            <person name="Degnan B.M."/>
            <person name="Rokhsar D.S."/>
        </authorList>
    </citation>
    <scope>NUCLEOTIDE SEQUENCE [LARGE SCALE GENOMIC DNA]</scope>
</reference>
<dbReference type="PROSITE" id="PS50003">
    <property type="entry name" value="PH_DOMAIN"/>
    <property type="match status" value="1"/>
</dbReference>
<dbReference type="PROSITE" id="PS50918">
    <property type="entry name" value="WWE"/>
    <property type="match status" value="2"/>
</dbReference>
<dbReference type="SUPFAM" id="SSF117839">
    <property type="entry name" value="WWE domain"/>
    <property type="match status" value="1"/>
</dbReference>
<evidence type="ECO:0000256" key="7">
    <source>
        <dbReference type="ARBA" id="ARBA00051243"/>
    </source>
</evidence>
<dbReference type="eggNOG" id="KOG0200">
    <property type="taxonomic scope" value="Eukaryota"/>
</dbReference>
<dbReference type="PROSITE" id="PS00109">
    <property type="entry name" value="PROTEIN_KINASE_TYR"/>
    <property type="match status" value="1"/>
</dbReference>
<dbReference type="InterPro" id="IPR000719">
    <property type="entry name" value="Prot_kinase_dom"/>
</dbReference>
<dbReference type="KEGG" id="aqu:109584185"/>
<dbReference type="InterPro" id="IPR008266">
    <property type="entry name" value="Tyr_kinase_AS"/>
</dbReference>
<dbReference type="GO" id="GO:0005524">
    <property type="term" value="F:ATP binding"/>
    <property type="evidence" value="ECO:0007669"/>
    <property type="project" value="UniProtKB-UniRule"/>
</dbReference>
<comment type="catalytic activity">
    <reaction evidence="7">
        <text>L-tyrosyl-[protein] + ATP = O-phospho-L-tyrosyl-[protein] + ADP + H(+)</text>
        <dbReference type="Rhea" id="RHEA:10596"/>
        <dbReference type="Rhea" id="RHEA-COMP:10136"/>
        <dbReference type="Rhea" id="RHEA-COMP:20101"/>
        <dbReference type="ChEBI" id="CHEBI:15378"/>
        <dbReference type="ChEBI" id="CHEBI:30616"/>
        <dbReference type="ChEBI" id="CHEBI:46858"/>
        <dbReference type="ChEBI" id="CHEBI:61978"/>
        <dbReference type="ChEBI" id="CHEBI:456216"/>
        <dbReference type="EC" id="2.7.10.1"/>
    </reaction>
</comment>
<dbReference type="SUPFAM" id="SSF56112">
    <property type="entry name" value="Protein kinase-like (PK-like)"/>
    <property type="match status" value="1"/>
</dbReference>
<name>A0A1X7UAN7_AMPQE</name>
<keyword evidence="14" id="KW-1185">Reference proteome</keyword>
<feature type="compositionally biased region" description="Low complexity" evidence="9">
    <location>
        <begin position="787"/>
        <end position="803"/>
    </location>
</feature>
<evidence type="ECO:0000259" key="11">
    <source>
        <dbReference type="PROSITE" id="PS50011"/>
    </source>
</evidence>
<dbReference type="InterPro" id="IPR050122">
    <property type="entry name" value="RTK"/>
</dbReference>
<feature type="compositionally biased region" description="Basic and acidic residues" evidence="9">
    <location>
        <begin position="647"/>
        <end position="665"/>
    </location>
</feature>
<dbReference type="GO" id="GO:0005737">
    <property type="term" value="C:cytoplasm"/>
    <property type="evidence" value="ECO:0007669"/>
    <property type="project" value="UniProtKB-ARBA"/>
</dbReference>
<keyword evidence="2" id="KW-0808">Transferase</keyword>
<dbReference type="InParanoid" id="A0A1X7UAN7"/>
<dbReference type="PANTHER" id="PTHR24416">
    <property type="entry name" value="TYROSINE-PROTEIN KINASE RECEPTOR"/>
    <property type="match status" value="1"/>
</dbReference>
<feature type="region of interest" description="Disordered" evidence="9">
    <location>
        <begin position="630"/>
        <end position="833"/>
    </location>
</feature>
<protein>
    <recommendedName>
        <fullName evidence="15">Non-specific protein-tyrosine kinase</fullName>
    </recommendedName>
</protein>
<dbReference type="InterPro" id="IPR011009">
    <property type="entry name" value="Kinase-like_dom_sf"/>
</dbReference>
<feature type="domain" description="PH" evidence="10">
    <location>
        <begin position="10"/>
        <end position="126"/>
    </location>
</feature>
<evidence type="ECO:0000313" key="14">
    <source>
        <dbReference type="Proteomes" id="UP000007879"/>
    </source>
</evidence>